<evidence type="ECO:0000256" key="12">
    <source>
        <dbReference type="RuleBase" id="RU363075"/>
    </source>
</evidence>
<evidence type="ECO:0000256" key="11">
    <source>
        <dbReference type="ARBA" id="ARBA00024708"/>
    </source>
</evidence>
<dbReference type="Proteomes" id="UP000182259">
    <property type="component" value="Chromosome I"/>
</dbReference>
<evidence type="ECO:0000256" key="9">
    <source>
        <dbReference type="ARBA" id="ARBA00022989"/>
    </source>
</evidence>
<dbReference type="EC" id="2.4.1.-" evidence="12"/>
<accession>A0A1L0BAC6</accession>
<reference evidence="13 14" key="1">
    <citation type="submission" date="2016-10" db="EMBL/GenBank/DDBJ databases">
        <authorList>
            <person name="de Groot N.N."/>
        </authorList>
    </citation>
    <scope>NUCLEOTIDE SEQUENCE [LARGE SCALE GENOMIC DNA]</scope>
    <source>
        <strain evidence="13 14">PYCC 4715</strain>
    </source>
</reference>
<gene>
    <name evidence="13" type="ORF">SAMEA4029009_CIC11G00000005506</name>
</gene>
<keyword evidence="7 12" id="KW-0812">Transmembrane</keyword>
<comment type="caution">
    <text evidence="12">Lacks conserved residue(s) required for the propagation of feature annotation.</text>
</comment>
<comment type="similarity">
    <text evidence="3">Belongs to the glycosyltransferase 22 family. PIGB subfamily.</text>
</comment>
<dbReference type="Pfam" id="PF03901">
    <property type="entry name" value="Glyco_transf_22"/>
    <property type="match status" value="1"/>
</dbReference>
<dbReference type="PANTHER" id="PTHR22760:SF4">
    <property type="entry name" value="GPI MANNOSYLTRANSFERASE 3"/>
    <property type="match status" value="1"/>
</dbReference>
<feature type="transmembrane region" description="Helical" evidence="12">
    <location>
        <begin position="208"/>
        <end position="231"/>
    </location>
</feature>
<keyword evidence="4" id="KW-0337">GPI-anchor biosynthesis</keyword>
<dbReference type="UniPathway" id="UPA00196"/>
<evidence type="ECO:0000256" key="6">
    <source>
        <dbReference type="ARBA" id="ARBA00022679"/>
    </source>
</evidence>
<comment type="function">
    <text evidence="11">Mannosyltransferase involved in glycosylphosphatidylinositol-anchor biosynthesis. Transfers the third mannose to Man2-GlcN-acyl-PI during GPI precursor assembly.</text>
</comment>
<feature type="transmembrane region" description="Helical" evidence="12">
    <location>
        <begin position="251"/>
        <end position="275"/>
    </location>
</feature>
<keyword evidence="9 12" id="KW-1133">Transmembrane helix</keyword>
<name>A0A1L0BAC6_9ASCO</name>
<evidence type="ECO:0000256" key="10">
    <source>
        <dbReference type="ARBA" id="ARBA00023136"/>
    </source>
</evidence>
<evidence type="ECO:0000256" key="3">
    <source>
        <dbReference type="ARBA" id="ARBA00006065"/>
    </source>
</evidence>
<keyword evidence="6" id="KW-0808">Transferase</keyword>
<evidence type="ECO:0000256" key="5">
    <source>
        <dbReference type="ARBA" id="ARBA00022676"/>
    </source>
</evidence>
<keyword evidence="8 12" id="KW-0256">Endoplasmic reticulum</keyword>
<evidence type="ECO:0000256" key="2">
    <source>
        <dbReference type="ARBA" id="ARBA00004687"/>
    </source>
</evidence>
<dbReference type="GO" id="GO:0005789">
    <property type="term" value="C:endoplasmic reticulum membrane"/>
    <property type="evidence" value="ECO:0007669"/>
    <property type="project" value="UniProtKB-SubCell"/>
</dbReference>
<sequence length="516" mass="59980">MRRLLLAVFLVSLIIRLFNAFTIRTFFQPDEYFQALEPAHKLVFGYGYITWEWTQRLRSALHPLIYAGGYQLMYKVLPPSKEDLAVEIAPKLVSSVIAALGDTYTYRFAASYTLNNEVAMVAWILSLASSWNWYVSTRSFSNNLELVLTTIGLSYWPWHRFKLMSVLVLTFFGFHSCLVRPTNSLLWGYLGGHLLLRNRTNPSRIIRLSVPLGIVFGVVVGMSALVDWFYYGEWTFPAVNFLEFNVVKNLLVFYGAAPWHFYLFQGLPLMLMGYLPIFLSSLWSMRWSFLSGLTMFVTGAFSAISHKEFRFLQPIYPVMLVLTAVQAHRWRNLKYMKYGAGLIIAVHIFAAFFFTQINEVGEIDVVRYLKNTPTVLSVGFLTPCHSTPWHSMLHRRELVDSSWFLTCEPPLHLERGNSENVREYRDELDWFFDDPVGFLDQRLPRDDVGKWPSHIVIFEPMETILDSYVNGSGYEQCSRFFNSYFHWDDRRKGDMIVYCDSRVKKEHESGEMNNTA</sequence>
<evidence type="ECO:0000256" key="8">
    <source>
        <dbReference type="ARBA" id="ARBA00022824"/>
    </source>
</evidence>
<dbReference type="InterPro" id="IPR005599">
    <property type="entry name" value="GPI_mannosylTrfase"/>
</dbReference>
<dbReference type="EMBL" id="LT635764">
    <property type="protein sequence ID" value="SGZ48604.1"/>
    <property type="molecule type" value="Genomic_DNA"/>
</dbReference>
<comment type="pathway">
    <text evidence="2">Glycolipid biosynthesis; glycosylphosphatidylinositol-anchor biosynthesis.</text>
</comment>
<dbReference type="GO" id="GO:0000026">
    <property type="term" value="F:alpha-1,2-mannosyltransferase activity"/>
    <property type="evidence" value="ECO:0007669"/>
    <property type="project" value="TreeGrafter"/>
</dbReference>
<evidence type="ECO:0000313" key="13">
    <source>
        <dbReference type="EMBL" id="SGZ48604.1"/>
    </source>
</evidence>
<dbReference type="PANTHER" id="PTHR22760">
    <property type="entry name" value="GLYCOSYLTRANSFERASE"/>
    <property type="match status" value="1"/>
</dbReference>
<evidence type="ECO:0000256" key="7">
    <source>
        <dbReference type="ARBA" id="ARBA00022692"/>
    </source>
</evidence>
<evidence type="ECO:0000256" key="1">
    <source>
        <dbReference type="ARBA" id="ARBA00004477"/>
    </source>
</evidence>
<feature type="transmembrane region" description="Helical" evidence="12">
    <location>
        <begin position="118"/>
        <end position="135"/>
    </location>
</feature>
<dbReference type="GO" id="GO:0006506">
    <property type="term" value="P:GPI anchor biosynthetic process"/>
    <property type="evidence" value="ECO:0007669"/>
    <property type="project" value="UniProtKB-UniPathway"/>
</dbReference>
<evidence type="ECO:0000313" key="14">
    <source>
        <dbReference type="Proteomes" id="UP000182259"/>
    </source>
</evidence>
<organism evidence="13 14">
    <name type="scientific">Sungouiella intermedia</name>
    <dbReference type="NCBI Taxonomy" id="45354"/>
    <lineage>
        <taxon>Eukaryota</taxon>
        <taxon>Fungi</taxon>
        <taxon>Dikarya</taxon>
        <taxon>Ascomycota</taxon>
        <taxon>Saccharomycotina</taxon>
        <taxon>Pichiomycetes</taxon>
        <taxon>Metschnikowiaceae</taxon>
        <taxon>Sungouiella</taxon>
    </lineage>
</organism>
<feature type="transmembrane region" description="Helical" evidence="12">
    <location>
        <begin position="335"/>
        <end position="354"/>
    </location>
</feature>
<comment type="subcellular location">
    <subcellularLocation>
        <location evidence="1 12">Endoplasmic reticulum membrane</location>
        <topology evidence="1 12">Multi-pass membrane protein</topology>
    </subcellularLocation>
</comment>
<protein>
    <recommendedName>
        <fullName evidence="12">Mannosyltransferase</fullName>
        <ecNumber evidence="12">2.4.1.-</ecNumber>
    </recommendedName>
</protein>
<keyword evidence="5 12" id="KW-0328">Glycosyltransferase</keyword>
<proteinExistence type="inferred from homology"/>
<evidence type="ECO:0000256" key="4">
    <source>
        <dbReference type="ARBA" id="ARBA00022502"/>
    </source>
</evidence>
<dbReference type="AlphaFoldDB" id="A0A1L0BAC6"/>
<keyword evidence="10 12" id="KW-0472">Membrane</keyword>